<name>A0AAW0CK57_9AGAR</name>
<proteinExistence type="predicted"/>
<dbReference type="Proteomes" id="UP001383192">
    <property type="component" value="Unassembled WGS sequence"/>
</dbReference>
<gene>
    <name evidence="1" type="ORF">VNI00_010029</name>
</gene>
<dbReference type="EMBL" id="JAYKXP010000038">
    <property type="protein sequence ID" value="KAK7040223.1"/>
    <property type="molecule type" value="Genomic_DNA"/>
</dbReference>
<protein>
    <submittedName>
        <fullName evidence="1">Uncharacterized protein</fullName>
    </submittedName>
</protein>
<evidence type="ECO:0000313" key="1">
    <source>
        <dbReference type="EMBL" id="KAK7040223.1"/>
    </source>
</evidence>
<evidence type="ECO:0000313" key="2">
    <source>
        <dbReference type="Proteomes" id="UP001383192"/>
    </source>
</evidence>
<organism evidence="1 2">
    <name type="scientific">Paramarasmius palmivorus</name>
    <dbReference type="NCBI Taxonomy" id="297713"/>
    <lineage>
        <taxon>Eukaryota</taxon>
        <taxon>Fungi</taxon>
        <taxon>Dikarya</taxon>
        <taxon>Basidiomycota</taxon>
        <taxon>Agaricomycotina</taxon>
        <taxon>Agaricomycetes</taxon>
        <taxon>Agaricomycetidae</taxon>
        <taxon>Agaricales</taxon>
        <taxon>Marasmiineae</taxon>
        <taxon>Marasmiaceae</taxon>
        <taxon>Paramarasmius</taxon>
    </lineage>
</organism>
<dbReference type="AlphaFoldDB" id="A0AAW0CK57"/>
<sequence>MAPEKVSPQLEQPERQGTLPEDTFVAIGLDNIIQLATFLKTHDTIRPKHVLLADTSLVDIETSFGFRASGSVEPPPWVKDYLPHQSLNHVDSGESEEDTFLHNRTVRDRIAQQVKALPDVIDKILRYIDDSVETLSVLLYVSPDFEQGLHHLVQRGAPASPWYEFLWAGEKPRYRFPHLHSLTLRDISTSPRAVPPFPNLTHLHLIYDKKSSPGASISPGSLREALPRLSHLRYTGCCAPHLRERITPFVERTGIDRWLFPGWWTDIRRWTGMEVSYTSLVPMDLTLIVHPHYDPVLLDKVGIGETTGLGWYDLDFIPQLAKTNGVHLSWPSEENYIRFPVMFMLYPVDQAVRDFVAKLTGKNDGEWTIQNPAEKLKMPVEERWWRKHIMTRIAQGGH</sequence>
<keyword evidence="2" id="KW-1185">Reference proteome</keyword>
<comment type="caution">
    <text evidence="1">The sequence shown here is derived from an EMBL/GenBank/DDBJ whole genome shotgun (WGS) entry which is preliminary data.</text>
</comment>
<accession>A0AAW0CK57</accession>
<reference evidence="1 2" key="1">
    <citation type="submission" date="2024-01" db="EMBL/GenBank/DDBJ databases">
        <title>A draft genome for a cacao thread blight-causing isolate of Paramarasmius palmivorus.</title>
        <authorList>
            <person name="Baruah I.K."/>
            <person name="Bukari Y."/>
            <person name="Amoako-Attah I."/>
            <person name="Meinhardt L.W."/>
            <person name="Bailey B.A."/>
            <person name="Cohen S.P."/>
        </authorList>
    </citation>
    <scope>NUCLEOTIDE SEQUENCE [LARGE SCALE GENOMIC DNA]</scope>
    <source>
        <strain evidence="1 2">GH-12</strain>
    </source>
</reference>